<accession>D0W814</accession>
<evidence type="ECO:0000313" key="1">
    <source>
        <dbReference type="EMBL" id="EEZ76342.1"/>
    </source>
</evidence>
<name>D0W814_NEILA</name>
<reference evidence="1 2" key="1">
    <citation type="submission" date="2009-10" db="EMBL/GenBank/DDBJ databases">
        <authorList>
            <person name="Weinstock G."/>
            <person name="Sodergren E."/>
            <person name="Clifton S."/>
            <person name="Fulton L."/>
            <person name="Fulton B."/>
            <person name="Courtney L."/>
            <person name="Fronick C."/>
            <person name="Harrison M."/>
            <person name="Strong C."/>
            <person name="Farmer C."/>
            <person name="Delahaunty K."/>
            <person name="Markovic C."/>
            <person name="Hall O."/>
            <person name="Minx P."/>
            <person name="Tomlinson C."/>
            <person name="Mitreva M."/>
            <person name="Nelson J."/>
            <person name="Hou S."/>
            <person name="Wollam A."/>
            <person name="Pepin K.H."/>
            <person name="Johnson M."/>
            <person name="Bhonagiri V."/>
            <person name="Nash W.E."/>
            <person name="Warren W."/>
            <person name="Chinwalla A."/>
            <person name="Mardis E.R."/>
            <person name="Wilson R.K."/>
        </authorList>
    </citation>
    <scope>NUCLEOTIDE SEQUENCE [LARGE SCALE GENOMIC DNA]</scope>
    <source>
        <strain evidence="1 2">ATCC 23970</strain>
    </source>
</reference>
<gene>
    <name evidence="1" type="ORF">NEILACOT_03667</name>
</gene>
<sequence length="51" mass="5996">MSEIYAGVCVDAREFEIIHGVEKDEVDDLQKYFNEIYEKMTTWQPVPESLV</sequence>
<dbReference type="AlphaFoldDB" id="D0W814"/>
<dbReference type="Proteomes" id="UP000003843">
    <property type="component" value="Unassembled WGS sequence"/>
</dbReference>
<proteinExistence type="predicted"/>
<protein>
    <submittedName>
        <fullName evidence="1">Uncharacterized protein</fullName>
    </submittedName>
</protein>
<evidence type="ECO:0000313" key="2">
    <source>
        <dbReference type="Proteomes" id="UP000003843"/>
    </source>
</evidence>
<comment type="caution">
    <text evidence="1">The sequence shown here is derived from an EMBL/GenBank/DDBJ whole genome shotgun (WGS) entry which is preliminary data.</text>
</comment>
<organism evidence="1 2">
    <name type="scientific">Neisseria lactamica ATCC 23970</name>
    <dbReference type="NCBI Taxonomy" id="546265"/>
    <lineage>
        <taxon>Bacteria</taxon>
        <taxon>Pseudomonadati</taxon>
        <taxon>Pseudomonadota</taxon>
        <taxon>Betaproteobacteria</taxon>
        <taxon>Neisseriales</taxon>
        <taxon>Neisseriaceae</taxon>
        <taxon>Neisseria</taxon>
    </lineage>
</organism>
<dbReference type="EMBL" id="ACEQ02000006">
    <property type="protein sequence ID" value="EEZ76342.1"/>
    <property type="molecule type" value="Genomic_DNA"/>
</dbReference>